<dbReference type="PROSITE" id="PS50885">
    <property type="entry name" value="HAMP"/>
    <property type="match status" value="1"/>
</dbReference>
<dbReference type="AlphaFoldDB" id="A0A1D3TYK4"/>
<dbReference type="Pfam" id="PF06580">
    <property type="entry name" value="His_kinase"/>
    <property type="match status" value="1"/>
</dbReference>
<keyword evidence="11 12" id="KW-0472">Membrane</keyword>
<evidence type="ECO:0000256" key="12">
    <source>
        <dbReference type="SAM" id="Phobius"/>
    </source>
</evidence>
<protein>
    <submittedName>
        <fullName evidence="14">Two-component system, sensor histidine kinase YesM</fullName>
    </submittedName>
</protein>
<accession>A0A1D3TYK4</accession>
<evidence type="ECO:0000256" key="3">
    <source>
        <dbReference type="ARBA" id="ARBA00022553"/>
    </source>
</evidence>
<dbReference type="Gene3D" id="3.30.565.10">
    <property type="entry name" value="Histidine kinase-like ATPase, C-terminal domain"/>
    <property type="match status" value="1"/>
</dbReference>
<feature type="domain" description="HAMP" evidence="13">
    <location>
        <begin position="320"/>
        <end position="369"/>
    </location>
</feature>
<dbReference type="SUPFAM" id="SSF55874">
    <property type="entry name" value="ATPase domain of HSP90 chaperone/DNA topoisomerase II/histidine kinase"/>
    <property type="match status" value="1"/>
</dbReference>
<gene>
    <name evidence="14" type="ORF">SAMN05421730_10457</name>
</gene>
<dbReference type="InterPro" id="IPR050640">
    <property type="entry name" value="Bact_2-comp_sensor_kinase"/>
</dbReference>
<name>A0A1D3TYK4_9FIRM</name>
<evidence type="ECO:0000256" key="10">
    <source>
        <dbReference type="ARBA" id="ARBA00023012"/>
    </source>
</evidence>
<evidence type="ECO:0000259" key="13">
    <source>
        <dbReference type="PROSITE" id="PS50885"/>
    </source>
</evidence>
<keyword evidence="3" id="KW-0597">Phosphoprotein</keyword>
<dbReference type="GO" id="GO:0005524">
    <property type="term" value="F:ATP binding"/>
    <property type="evidence" value="ECO:0007669"/>
    <property type="project" value="UniProtKB-KW"/>
</dbReference>
<keyword evidence="9 12" id="KW-1133">Transmembrane helix</keyword>
<organism evidence="14 15">
    <name type="scientific">Anaerobium acetethylicum</name>
    <dbReference type="NCBI Taxonomy" id="1619234"/>
    <lineage>
        <taxon>Bacteria</taxon>
        <taxon>Bacillati</taxon>
        <taxon>Bacillota</taxon>
        <taxon>Clostridia</taxon>
        <taxon>Lachnospirales</taxon>
        <taxon>Lachnospiraceae</taxon>
        <taxon>Anaerobium</taxon>
    </lineage>
</organism>
<evidence type="ECO:0000256" key="7">
    <source>
        <dbReference type="ARBA" id="ARBA00022777"/>
    </source>
</evidence>
<dbReference type="RefSeq" id="WP_091236861.1">
    <property type="nucleotide sequence ID" value="NZ_FMKA01000045.1"/>
</dbReference>
<evidence type="ECO:0000256" key="6">
    <source>
        <dbReference type="ARBA" id="ARBA00022741"/>
    </source>
</evidence>
<keyword evidence="10" id="KW-0902">Two-component regulatory system</keyword>
<dbReference type="STRING" id="1619234.SAMN05421730_10457"/>
<evidence type="ECO:0000313" key="14">
    <source>
        <dbReference type="EMBL" id="SCP99533.1"/>
    </source>
</evidence>
<dbReference type="PANTHER" id="PTHR34220">
    <property type="entry name" value="SENSOR HISTIDINE KINASE YPDA"/>
    <property type="match status" value="1"/>
</dbReference>
<evidence type="ECO:0000256" key="8">
    <source>
        <dbReference type="ARBA" id="ARBA00022840"/>
    </source>
</evidence>
<dbReference type="Gene3D" id="6.10.340.10">
    <property type="match status" value="1"/>
</dbReference>
<dbReference type="InterPro" id="IPR003594">
    <property type="entry name" value="HATPase_dom"/>
</dbReference>
<comment type="subcellular location">
    <subcellularLocation>
        <location evidence="1">Cell membrane</location>
        <topology evidence="1">Multi-pass membrane protein</topology>
    </subcellularLocation>
</comment>
<dbReference type="EMBL" id="FMKA01000045">
    <property type="protein sequence ID" value="SCP99533.1"/>
    <property type="molecule type" value="Genomic_DNA"/>
</dbReference>
<keyword evidence="4" id="KW-0808">Transferase</keyword>
<dbReference type="OrthoDB" id="9809348at2"/>
<dbReference type="GO" id="GO:0000155">
    <property type="term" value="F:phosphorelay sensor kinase activity"/>
    <property type="evidence" value="ECO:0007669"/>
    <property type="project" value="InterPro"/>
</dbReference>
<proteinExistence type="predicted"/>
<evidence type="ECO:0000313" key="15">
    <source>
        <dbReference type="Proteomes" id="UP000199315"/>
    </source>
</evidence>
<keyword evidence="5 12" id="KW-0812">Transmembrane</keyword>
<evidence type="ECO:0000256" key="11">
    <source>
        <dbReference type="ARBA" id="ARBA00023136"/>
    </source>
</evidence>
<evidence type="ECO:0000256" key="9">
    <source>
        <dbReference type="ARBA" id="ARBA00022989"/>
    </source>
</evidence>
<keyword evidence="15" id="KW-1185">Reference proteome</keyword>
<dbReference type="InterPro" id="IPR036890">
    <property type="entry name" value="HATPase_C_sf"/>
</dbReference>
<keyword evidence="2" id="KW-1003">Cell membrane</keyword>
<dbReference type="PANTHER" id="PTHR34220:SF11">
    <property type="entry name" value="SENSOR PROTEIN KINASE HPTS"/>
    <property type="match status" value="1"/>
</dbReference>
<dbReference type="CDD" id="cd18774">
    <property type="entry name" value="PDC2_HK_sensor"/>
    <property type="match status" value="1"/>
</dbReference>
<dbReference type="InterPro" id="IPR003660">
    <property type="entry name" value="HAMP_dom"/>
</dbReference>
<evidence type="ECO:0000256" key="2">
    <source>
        <dbReference type="ARBA" id="ARBA00022475"/>
    </source>
</evidence>
<dbReference type="InterPro" id="IPR010559">
    <property type="entry name" value="Sig_transdc_His_kin_internal"/>
</dbReference>
<dbReference type="Proteomes" id="UP000199315">
    <property type="component" value="Unassembled WGS sequence"/>
</dbReference>
<keyword evidence="6" id="KW-0547">Nucleotide-binding</keyword>
<evidence type="ECO:0000256" key="4">
    <source>
        <dbReference type="ARBA" id="ARBA00022679"/>
    </source>
</evidence>
<reference evidence="14 15" key="1">
    <citation type="submission" date="2016-09" db="EMBL/GenBank/DDBJ databases">
        <authorList>
            <person name="Capua I."/>
            <person name="De Benedictis P."/>
            <person name="Joannis T."/>
            <person name="Lombin L.H."/>
            <person name="Cattoli G."/>
        </authorList>
    </citation>
    <scope>NUCLEOTIDE SEQUENCE [LARGE SCALE GENOMIC DNA]</scope>
    <source>
        <strain evidence="14 15">GluBS11</strain>
    </source>
</reference>
<dbReference type="Pfam" id="PF02518">
    <property type="entry name" value="HATPase_c"/>
    <property type="match status" value="1"/>
</dbReference>
<keyword evidence="7 14" id="KW-0418">Kinase</keyword>
<evidence type="ECO:0000256" key="5">
    <source>
        <dbReference type="ARBA" id="ARBA00022692"/>
    </source>
</evidence>
<dbReference type="GO" id="GO:0005886">
    <property type="term" value="C:plasma membrane"/>
    <property type="evidence" value="ECO:0007669"/>
    <property type="project" value="UniProtKB-SubCell"/>
</dbReference>
<dbReference type="CDD" id="cd06225">
    <property type="entry name" value="HAMP"/>
    <property type="match status" value="1"/>
</dbReference>
<keyword evidence="8" id="KW-0067">ATP-binding</keyword>
<evidence type="ECO:0000256" key="1">
    <source>
        <dbReference type="ARBA" id="ARBA00004651"/>
    </source>
</evidence>
<dbReference type="SMART" id="SM00304">
    <property type="entry name" value="HAMP"/>
    <property type="match status" value="1"/>
</dbReference>
<feature type="transmembrane region" description="Helical" evidence="12">
    <location>
        <begin position="292"/>
        <end position="315"/>
    </location>
</feature>
<sequence length="588" mass="66813">MGKFLNTINRWKFDKKMRYLVTVSMVLTALVVLTVSTVSSVKAMTDQTRTMLEEQNDSMSQNFESWLSNYKSLAIAMIMDASIQAYLKSDGLSDENYYTLASDARDSLLNCTNMWSSMNFIAVVSKKFDSYIYKGDSALENTQFIQVYENDYSNCKAAQDGAMKIGFNNAYFKGNSYTLNIYYPVYNVSKLSGELGLLCMNFNDTSLDQIFSKKNSNVKSDISVIDTDGVIVSISDRAAVGTKVDYLDAIDGKKGNFTKEGKLYIYEKLKGWNFYVVSSIPIIELYRPSIDVIFLMAMPMIVMVGASLVVVGKVIKKAYKPLDKVVKKMDAVASGSLETRLDEEMIGEDFGKIAIGFNAMMEEIQVLMERVKLEQRQREQIRFNALQSQIQPHFLYNTLECIHWQALAEGNGEISTLVKALAKYYRICLSRGKDIIPIEQEVEHIRNYLIIQNMRYDNIIDSEIELDESLKNVLIPKLTLQPLVENSIYHGLKVKDGKKGKVTLSMAREGEDVFITLEDSGTGMSQEEICEMNRSISEYDESFGYGVRNVNKRIELLYGSEYGLRYKKNEPEGITVEIHIPYSHEAER</sequence>